<dbReference type="GO" id="GO:0000271">
    <property type="term" value="P:polysaccharide biosynthetic process"/>
    <property type="evidence" value="ECO:0007669"/>
    <property type="project" value="InterPro"/>
</dbReference>
<comment type="catalytic activity">
    <reaction evidence="6 7">
        <text>UDP-alpha-D-glucose + 2 NAD(+) + H2O = UDP-alpha-D-glucuronate + 2 NADH + 3 H(+)</text>
        <dbReference type="Rhea" id="RHEA:23596"/>
        <dbReference type="ChEBI" id="CHEBI:15377"/>
        <dbReference type="ChEBI" id="CHEBI:15378"/>
        <dbReference type="ChEBI" id="CHEBI:57540"/>
        <dbReference type="ChEBI" id="CHEBI:57945"/>
        <dbReference type="ChEBI" id="CHEBI:58052"/>
        <dbReference type="ChEBI" id="CHEBI:58885"/>
        <dbReference type="EC" id="1.1.1.22"/>
    </reaction>
</comment>
<dbReference type="InterPro" id="IPR008927">
    <property type="entry name" value="6-PGluconate_DH-like_C_sf"/>
</dbReference>
<feature type="active site" description="Nucleophile" evidence="8">
    <location>
        <position position="267"/>
    </location>
</feature>
<dbReference type="Gene3D" id="1.10.1040.10">
    <property type="entry name" value="N-(1-d-carboxylethyl)-l-norvaline Dehydrogenase, domain 2"/>
    <property type="match status" value="1"/>
</dbReference>
<accession>A0A3S0QSM6</accession>
<comment type="pathway">
    <text evidence="1">Nucleotide-sugar biosynthesis; UDP-alpha-D-glucuronate biosynthesis; UDP-alpha-D-glucuronate from UDP-alpha-D-glucose: step 1/1.</text>
</comment>
<dbReference type="InterPro" id="IPR014026">
    <property type="entry name" value="UDP-Glc/GDP-Man_DH_dimer"/>
</dbReference>
<feature type="binding site" evidence="10">
    <location>
        <position position="42"/>
    </location>
    <ligand>
        <name>NAD(+)</name>
        <dbReference type="ChEBI" id="CHEBI:57540"/>
    </ligand>
</feature>
<dbReference type="GO" id="GO:0051287">
    <property type="term" value="F:NAD binding"/>
    <property type="evidence" value="ECO:0007669"/>
    <property type="project" value="InterPro"/>
</dbReference>
<dbReference type="UniPathway" id="UPA00038">
    <property type="reaction ID" value="UER00491"/>
</dbReference>
<dbReference type="PIRSF" id="PIRSF500134">
    <property type="entry name" value="UDPglc_DH_bac"/>
    <property type="match status" value="1"/>
</dbReference>
<feature type="binding site" evidence="9">
    <location>
        <position position="337"/>
    </location>
    <ligand>
        <name>substrate</name>
    </ligand>
</feature>
<keyword evidence="13" id="KW-1185">Reference proteome</keyword>
<dbReference type="NCBIfam" id="TIGR03026">
    <property type="entry name" value="NDP-sugDHase"/>
    <property type="match status" value="1"/>
</dbReference>
<dbReference type="SUPFAM" id="SSF48179">
    <property type="entry name" value="6-phosphogluconate dehydrogenase C-terminal domain-like"/>
    <property type="match status" value="1"/>
</dbReference>
<feature type="binding site" evidence="9">
    <location>
        <position position="420"/>
    </location>
    <ligand>
        <name>substrate</name>
    </ligand>
</feature>
<keyword evidence="5 7" id="KW-0520">NAD</keyword>
<protein>
    <recommendedName>
        <fullName evidence="3 7">UDP-glucose 6-dehydrogenase</fullName>
        <ecNumber evidence="3 7">1.1.1.22</ecNumber>
    </recommendedName>
</protein>
<evidence type="ECO:0000259" key="11">
    <source>
        <dbReference type="SMART" id="SM00984"/>
    </source>
</evidence>
<evidence type="ECO:0000256" key="1">
    <source>
        <dbReference type="ARBA" id="ARBA00004701"/>
    </source>
</evidence>
<feature type="binding site" evidence="10">
    <location>
        <position position="37"/>
    </location>
    <ligand>
        <name>NAD(+)</name>
        <dbReference type="ChEBI" id="CHEBI:57540"/>
    </ligand>
</feature>
<evidence type="ECO:0000313" key="12">
    <source>
        <dbReference type="EMBL" id="RUL58462.1"/>
    </source>
</evidence>
<dbReference type="Gene3D" id="3.40.50.720">
    <property type="entry name" value="NAD(P)-binding Rossmann-like Domain"/>
    <property type="match status" value="2"/>
</dbReference>
<sequence length="420" mass="47664">MKCKIRNMRKIAVAGTGYVGLSIATLLAQHNDVTAVDVVKEKVDMVNRRQSPIADLELEEFLSEKELHLHATLNAEEAYREAEYVVIATPTNYDSQMDFFDTSAVEAVIKLVLKVNPDAIMVIKSTIPVGFCEHVREKYNSQNIIFAPEFLRESRALYDNLYPSRIIVGTVIDDERLVGVAHDFASLLKEGSRKPDVETLFMGLTEAEAVKLFANTYLALRVSYFNELDTYAEMKGLDTYSIIKGVCLDPRIGDQYNNPSFGYGGYCLPKDTKQLLANYRDVPENLIEAIVESNRTRKDFIADRVLKKAGYYDYYNRGDYSPNEERSVVVGVYRLTMKSNSDNFRQSSIQGVMKRIKAKGAQVVIYEPTLEDGSTFFGSKVVNDLAKFKQMSNAIIANRYDTSLDDVRKKVYTRDIFMRD</sequence>
<evidence type="ECO:0000256" key="4">
    <source>
        <dbReference type="ARBA" id="ARBA00023002"/>
    </source>
</evidence>
<feature type="binding site" evidence="10">
    <location>
        <position position="126"/>
    </location>
    <ligand>
        <name>NAD(+)</name>
        <dbReference type="ChEBI" id="CHEBI:57540"/>
    </ligand>
</feature>
<dbReference type="SMART" id="SM00984">
    <property type="entry name" value="UDPG_MGDP_dh_C"/>
    <property type="match status" value="1"/>
</dbReference>
<feature type="binding site" evidence="10">
    <location>
        <position position="270"/>
    </location>
    <ligand>
        <name>NAD(+)</name>
        <dbReference type="ChEBI" id="CHEBI:57540"/>
    </ligand>
</feature>
<evidence type="ECO:0000256" key="7">
    <source>
        <dbReference type="PIRNR" id="PIRNR000124"/>
    </source>
</evidence>
<feature type="binding site" evidence="9">
    <location>
        <begin position="256"/>
        <end position="260"/>
    </location>
    <ligand>
        <name>substrate</name>
    </ligand>
</feature>
<dbReference type="OrthoDB" id="9803238at2"/>
<name>A0A3S0QSM6_9BACT</name>
<evidence type="ECO:0000256" key="5">
    <source>
        <dbReference type="ARBA" id="ARBA00023027"/>
    </source>
</evidence>
<evidence type="ECO:0000256" key="2">
    <source>
        <dbReference type="ARBA" id="ARBA00006601"/>
    </source>
</evidence>
<feature type="domain" description="UDP-glucose/GDP-mannose dehydrogenase C-terminal" evidence="11">
    <location>
        <begin position="331"/>
        <end position="419"/>
    </location>
</feature>
<evidence type="ECO:0000256" key="9">
    <source>
        <dbReference type="PIRSR" id="PIRSR500134-2"/>
    </source>
</evidence>
<organism evidence="12 13">
    <name type="scientific">Prevotella koreensis</name>
    <dbReference type="NCBI Taxonomy" id="2490854"/>
    <lineage>
        <taxon>Bacteria</taxon>
        <taxon>Pseudomonadati</taxon>
        <taxon>Bacteroidota</taxon>
        <taxon>Bacteroidia</taxon>
        <taxon>Bacteroidales</taxon>
        <taxon>Prevotellaceae</taxon>
        <taxon>Prevotella</taxon>
    </lineage>
</organism>
<dbReference type="Pfam" id="PF03720">
    <property type="entry name" value="UDPG_MGDP_dh_C"/>
    <property type="match status" value="1"/>
</dbReference>
<keyword evidence="4 7" id="KW-0560">Oxidoreductase</keyword>
<dbReference type="PIRSF" id="PIRSF000124">
    <property type="entry name" value="UDPglc_GDPman_dh"/>
    <property type="match status" value="1"/>
</dbReference>
<feature type="binding site" evidence="10">
    <location>
        <position position="153"/>
    </location>
    <ligand>
        <name>NAD(+)</name>
        <dbReference type="ChEBI" id="CHEBI:57540"/>
    </ligand>
</feature>
<dbReference type="Pfam" id="PF03721">
    <property type="entry name" value="UDPG_MGDP_dh_N"/>
    <property type="match status" value="1"/>
</dbReference>
<dbReference type="SUPFAM" id="SSF52413">
    <property type="entry name" value="UDP-glucose/GDP-mannose dehydrogenase C-terminal domain"/>
    <property type="match status" value="1"/>
</dbReference>
<dbReference type="Proteomes" id="UP000278983">
    <property type="component" value="Unassembled WGS sequence"/>
</dbReference>
<dbReference type="InterPro" id="IPR036220">
    <property type="entry name" value="UDP-Glc/GDP-Man_DH_C_sf"/>
</dbReference>
<evidence type="ECO:0000256" key="3">
    <source>
        <dbReference type="ARBA" id="ARBA00012954"/>
    </source>
</evidence>
<dbReference type="Pfam" id="PF00984">
    <property type="entry name" value="UDPG_MGDP_dh"/>
    <property type="match status" value="1"/>
</dbReference>
<feature type="binding site" evidence="9">
    <location>
        <position position="211"/>
    </location>
    <ligand>
        <name>substrate</name>
    </ligand>
</feature>
<dbReference type="EC" id="1.1.1.22" evidence="3 7"/>
<feature type="binding site" evidence="9">
    <location>
        <position position="338"/>
    </location>
    <ligand>
        <name>substrate</name>
    </ligand>
</feature>
<comment type="similarity">
    <text evidence="2 7">Belongs to the UDP-glucose/GDP-mannose dehydrogenase family.</text>
</comment>
<gene>
    <name evidence="12" type="ORF">EHV08_00865</name>
</gene>
<dbReference type="EMBL" id="RYYU01000001">
    <property type="protein sequence ID" value="RUL58462.1"/>
    <property type="molecule type" value="Genomic_DNA"/>
</dbReference>
<reference evidence="12 13" key="1">
    <citation type="submission" date="2018-12" db="EMBL/GenBank/DDBJ databases">
        <title>Genome sequencing of Prevotella sp. KCOM 3155 (= JS262).</title>
        <authorList>
            <person name="Kook J.-K."/>
            <person name="Park S.-N."/>
            <person name="Lim Y.K."/>
        </authorList>
    </citation>
    <scope>NUCLEOTIDE SEQUENCE [LARGE SCALE GENOMIC DNA]</scope>
    <source>
        <strain evidence="12 13">KCOM 3155</strain>
    </source>
</reference>
<dbReference type="PANTHER" id="PTHR43750:SF2">
    <property type="entry name" value="UDP-GLUCOSE 6-DEHYDROGENASE"/>
    <property type="match status" value="1"/>
</dbReference>
<dbReference type="InterPro" id="IPR001732">
    <property type="entry name" value="UDP-Glc/GDP-Man_DH_N"/>
</dbReference>
<feature type="binding site" evidence="10">
    <location>
        <position position="91"/>
    </location>
    <ligand>
        <name>NAD(+)</name>
        <dbReference type="ChEBI" id="CHEBI:57540"/>
    </ligand>
</feature>
<dbReference type="InterPro" id="IPR028357">
    <property type="entry name" value="UDPglc_DH_bac"/>
</dbReference>
<dbReference type="InterPro" id="IPR014027">
    <property type="entry name" value="UDP-Glc/GDP-Man_DH_C"/>
</dbReference>
<comment type="caution">
    <text evidence="12">The sequence shown here is derived from an EMBL/GenBank/DDBJ whole genome shotgun (WGS) entry which is preliminary data.</text>
</comment>
<dbReference type="SUPFAM" id="SSF51735">
    <property type="entry name" value="NAD(P)-binding Rossmann-fold domains"/>
    <property type="match status" value="1"/>
</dbReference>
<dbReference type="GO" id="GO:0006065">
    <property type="term" value="P:UDP-glucuronate biosynthetic process"/>
    <property type="evidence" value="ECO:0007669"/>
    <property type="project" value="UniProtKB-UniPathway"/>
</dbReference>
<evidence type="ECO:0000256" key="10">
    <source>
        <dbReference type="PIRSR" id="PIRSR500134-3"/>
    </source>
</evidence>
<evidence type="ECO:0000256" key="6">
    <source>
        <dbReference type="ARBA" id="ARBA00047473"/>
    </source>
</evidence>
<dbReference type="GO" id="GO:0003979">
    <property type="term" value="F:UDP-glucose 6-dehydrogenase activity"/>
    <property type="evidence" value="ECO:0007669"/>
    <property type="project" value="UniProtKB-EC"/>
</dbReference>
<dbReference type="InterPro" id="IPR013328">
    <property type="entry name" value="6PGD_dom2"/>
</dbReference>
<feature type="binding site" evidence="9">
    <location>
        <begin position="150"/>
        <end position="153"/>
    </location>
    <ligand>
        <name>substrate</name>
    </ligand>
</feature>
<dbReference type="PANTHER" id="PTHR43750">
    <property type="entry name" value="UDP-GLUCOSE 6-DEHYDROGENASE TUAD"/>
    <property type="match status" value="1"/>
</dbReference>
<feature type="binding site" evidence="10">
    <location>
        <position position="345"/>
    </location>
    <ligand>
        <name>NAD(+)</name>
        <dbReference type="ChEBI" id="CHEBI:57540"/>
    </ligand>
</feature>
<dbReference type="InterPro" id="IPR036291">
    <property type="entry name" value="NAD(P)-bd_dom_sf"/>
</dbReference>
<dbReference type="AlphaFoldDB" id="A0A3S0QSM6"/>
<feature type="binding site" evidence="9">
    <location>
        <position position="264"/>
    </location>
    <ligand>
        <name>substrate</name>
    </ligand>
</feature>
<evidence type="ECO:0000313" key="13">
    <source>
        <dbReference type="Proteomes" id="UP000278983"/>
    </source>
</evidence>
<proteinExistence type="inferred from homology"/>
<evidence type="ECO:0000256" key="8">
    <source>
        <dbReference type="PIRSR" id="PIRSR500134-1"/>
    </source>
</evidence>
<dbReference type="InterPro" id="IPR017476">
    <property type="entry name" value="UDP-Glc/GDP-Man"/>
</dbReference>